<dbReference type="PANTHER" id="PTHR21237">
    <property type="entry name" value="GRPE PROTEIN"/>
    <property type="match status" value="1"/>
</dbReference>
<evidence type="ECO:0000256" key="2">
    <source>
        <dbReference type="HAMAP-Rule" id="MF_01151"/>
    </source>
</evidence>
<keyword evidence="2" id="KW-0963">Cytoplasm</keyword>
<reference evidence="4 5" key="1">
    <citation type="submission" date="2023-12" db="EMBL/GenBank/DDBJ databases">
        <title>Baltic Sea Cyanobacteria.</title>
        <authorList>
            <person name="Delbaje E."/>
            <person name="Fewer D.P."/>
            <person name="Shishido T.K."/>
        </authorList>
    </citation>
    <scope>NUCLEOTIDE SEQUENCE [LARGE SCALE GENOMIC DNA]</scope>
    <source>
        <strain evidence="4 5">UHCC 0370</strain>
    </source>
</reference>
<evidence type="ECO:0000256" key="3">
    <source>
        <dbReference type="RuleBase" id="RU000639"/>
    </source>
</evidence>
<comment type="subcellular location">
    <subcellularLocation>
        <location evidence="2">Cytoplasm</location>
    </subcellularLocation>
</comment>
<dbReference type="Proteomes" id="UP001301388">
    <property type="component" value="Unassembled WGS sequence"/>
</dbReference>
<dbReference type="HAMAP" id="MF_01151">
    <property type="entry name" value="GrpE"/>
    <property type="match status" value="1"/>
</dbReference>
<keyword evidence="1 2" id="KW-0143">Chaperone</keyword>
<comment type="subunit">
    <text evidence="2">Homodimer.</text>
</comment>
<comment type="similarity">
    <text evidence="2">Belongs to the GrpE family.</text>
</comment>
<dbReference type="PROSITE" id="PS01071">
    <property type="entry name" value="GRPE"/>
    <property type="match status" value="1"/>
</dbReference>
<evidence type="ECO:0000313" key="4">
    <source>
        <dbReference type="EMBL" id="MEA5476245.1"/>
    </source>
</evidence>
<evidence type="ECO:0000313" key="5">
    <source>
        <dbReference type="Proteomes" id="UP001301388"/>
    </source>
</evidence>
<protein>
    <recommendedName>
        <fullName evidence="2 3">Protein GrpE</fullName>
    </recommendedName>
    <alternativeName>
        <fullName evidence="2">HSP-70 cofactor</fullName>
    </alternativeName>
</protein>
<keyword evidence="5" id="KW-1185">Reference proteome</keyword>
<keyword evidence="2 3" id="KW-0346">Stress response</keyword>
<comment type="function">
    <text evidence="2 3">Participates actively in the response to hyperosmotic and heat shock by preventing the aggregation of stress-denatured proteins, in association with DnaK and GrpE. It is the nucleotide exchange factor for DnaK and may function as a thermosensor. Unfolded proteins bind initially to DnaJ; upon interaction with the DnaJ-bound protein, DnaK hydrolyzes its bound ATP, resulting in the formation of a stable complex. GrpE releases ADP from DnaK; ATP binding to DnaK triggers the release of the substrate protein, thus completing the reaction cycle. Several rounds of ATP-dependent interactions between DnaJ, DnaK and GrpE are required for fully efficient folding.</text>
</comment>
<comment type="caution">
    <text evidence="4">The sequence shown here is derived from an EMBL/GenBank/DDBJ whole genome shotgun (WGS) entry which is preliminary data.</text>
</comment>
<proteinExistence type="inferred from homology"/>
<name>A0ABU5TD95_9CYAN</name>
<evidence type="ECO:0000256" key="1">
    <source>
        <dbReference type="ARBA" id="ARBA00023186"/>
    </source>
</evidence>
<sequence length="241" mass="27095">MIDKQALFEKFLTVIETPQPLPEYLGEPPESVTEFDPYQMVAEWIALRQEVKQQGKLFQGASNILQAALTEIQSDKASLQQQLAIAQQQELSQADRKALWRDLIGVVDALDRACNHWQAQIADLDLAQTNSANHPQSLWQKLIGKTPDSDKSLSSSSIREILVSDQQGGELIRRSLLDVLRQRQVLPIPALGKSFDAKTMYAVGRQETTEFPENTVIQEVVRGYMWGEQVLREAQVIVAAK</sequence>
<dbReference type="SUPFAM" id="SSF51064">
    <property type="entry name" value="Head domain of nucleotide exchange factor GrpE"/>
    <property type="match status" value="1"/>
</dbReference>
<dbReference type="InterPro" id="IPR009012">
    <property type="entry name" value="GrpE_head"/>
</dbReference>
<dbReference type="Pfam" id="PF01025">
    <property type="entry name" value="GrpE"/>
    <property type="match status" value="1"/>
</dbReference>
<dbReference type="RefSeq" id="WP_323259204.1">
    <property type="nucleotide sequence ID" value="NZ_JAYGIE010000003.1"/>
</dbReference>
<dbReference type="InterPro" id="IPR000740">
    <property type="entry name" value="GrpE"/>
</dbReference>
<dbReference type="EMBL" id="JAYGIE010000003">
    <property type="protein sequence ID" value="MEA5476245.1"/>
    <property type="molecule type" value="Genomic_DNA"/>
</dbReference>
<accession>A0ABU5TD95</accession>
<dbReference type="Gene3D" id="2.30.22.10">
    <property type="entry name" value="Head domain of nucleotide exchange factor GrpE"/>
    <property type="match status" value="1"/>
</dbReference>
<gene>
    <name evidence="2 4" type="primary">grpE</name>
    <name evidence="4" type="ORF">VB774_01310</name>
</gene>
<dbReference type="PANTHER" id="PTHR21237:SF40">
    <property type="entry name" value="CELL CYCLE AND APOPTOSIS REGULATOR PROTEIN 2"/>
    <property type="match status" value="1"/>
</dbReference>
<organism evidence="4 5">
    <name type="scientific">Pseudanabaena galeata UHCC 0370</name>
    <dbReference type="NCBI Taxonomy" id="3110310"/>
    <lineage>
        <taxon>Bacteria</taxon>
        <taxon>Bacillati</taxon>
        <taxon>Cyanobacteriota</taxon>
        <taxon>Cyanophyceae</taxon>
        <taxon>Pseudanabaenales</taxon>
        <taxon>Pseudanabaenaceae</taxon>
        <taxon>Pseudanabaena</taxon>
    </lineage>
</organism>